<gene>
    <name evidence="4" type="ORF">A3C90_01105</name>
</gene>
<feature type="transmembrane region" description="Helical" evidence="2">
    <location>
        <begin position="102"/>
        <end position="122"/>
    </location>
</feature>
<evidence type="ECO:0000259" key="3">
    <source>
        <dbReference type="Pfam" id="PF26449"/>
    </source>
</evidence>
<sequence>MDFNTLYESVLAIFFQPAYRAVIDIGAIAGWIALDAVLITGGLKLVYYYKMYRYTSTWEFVLLAIDVPPENVQTPKAVEQLFVHIYNVMEPPSIGYKYRRGFLQFPFSFEIISIGGYIQFLIRTLVQYRDVVEAAVYAQYPDAEVTEVEDYVDSIPNQYPNPTHNVFAIDYILQEHWAYPIRTYEEFEHSISKDTILKDPMGTLLESFTRIGPGEQLWLQFIVEPVREADWKDEVMKKVNKIIGAKAKEKGGMLQSAVDMLSSGLGTAYTEISSQILGGAEAEATFKKKDEGPPNLMLYLTPGTKRVLEEMENKIRKHGFYTKIRLVYSAPHDRYFPSRCVNSVTGALSQFSIPTSNIIRAKYLTSTQYMFAERRKNYRRRLLVSGYKQRDMYVGKRPYIFNIEELATLWHFPMSFVKTPLLQKAGVKRAEPPAGLPTEEEPIESAEKESPTPEPSTYGTDAGPAYEAGQKFG</sequence>
<evidence type="ECO:0000256" key="1">
    <source>
        <dbReference type="SAM" id="MobiDB-lite"/>
    </source>
</evidence>
<evidence type="ECO:0000313" key="4">
    <source>
        <dbReference type="EMBL" id="OGH70332.1"/>
    </source>
</evidence>
<evidence type="ECO:0000313" key="5">
    <source>
        <dbReference type="Proteomes" id="UP000177457"/>
    </source>
</evidence>
<accession>A0A1F6MFA1</accession>
<dbReference type="STRING" id="1798683.A3C90_01105"/>
<feature type="transmembrane region" description="Helical" evidence="2">
    <location>
        <begin position="25"/>
        <end position="47"/>
    </location>
</feature>
<comment type="caution">
    <text evidence="4">The sequence shown here is derived from an EMBL/GenBank/DDBJ whole genome shotgun (WGS) entry which is preliminary data.</text>
</comment>
<organism evidence="4 5">
    <name type="scientific">Candidatus Magasanikbacteria bacterium RIFCSPHIGHO2_02_FULL_51_14</name>
    <dbReference type="NCBI Taxonomy" id="1798683"/>
    <lineage>
        <taxon>Bacteria</taxon>
        <taxon>Candidatus Magasanikiibacteriota</taxon>
    </lineage>
</organism>
<keyword evidence="2" id="KW-0812">Transmembrane</keyword>
<evidence type="ECO:0000256" key="2">
    <source>
        <dbReference type="SAM" id="Phobius"/>
    </source>
</evidence>
<reference evidence="4 5" key="1">
    <citation type="journal article" date="2016" name="Nat. Commun.">
        <title>Thousands of microbial genomes shed light on interconnected biogeochemical processes in an aquifer system.</title>
        <authorList>
            <person name="Anantharaman K."/>
            <person name="Brown C.T."/>
            <person name="Hug L.A."/>
            <person name="Sharon I."/>
            <person name="Castelle C.J."/>
            <person name="Probst A.J."/>
            <person name="Thomas B.C."/>
            <person name="Singh A."/>
            <person name="Wilkins M.J."/>
            <person name="Karaoz U."/>
            <person name="Brodie E.L."/>
            <person name="Williams K.H."/>
            <person name="Hubbard S.S."/>
            <person name="Banfield J.F."/>
        </authorList>
    </citation>
    <scope>NUCLEOTIDE SEQUENCE [LARGE SCALE GENOMIC DNA]</scope>
</reference>
<keyword evidence="2" id="KW-0472">Membrane</keyword>
<name>A0A1F6MFA1_9BACT</name>
<dbReference type="Pfam" id="PF26449">
    <property type="entry name" value="DUF8128"/>
    <property type="match status" value="1"/>
</dbReference>
<feature type="region of interest" description="Disordered" evidence="1">
    <location>
        <begin position="428"/>
        <end position="473"/>
    </location>
</feature>
<feature type="domain" description="DUF8128" evidence="3">
    <location>
        <begin position="107"/>
        <end position="420"/>
    </location>
</feature>
<keyword evidence="2" id="KW-1133">Transmembrane helix</keyword>
<dbReference type="Proteomes" id="UP000177457">
    <property type="component" value="Unassembled WGS sequence"/>
</dbReference>
<dbReference type="EMBL" id="MFQE01000051">
    <property type="protein sequence ID" value="OGH70332.1"/>
    <property type="molecule type" value="Genomic_DNA"/>
</dbReference>
<protein>
    <recommendedName>
        <fullName evidence="3">DUF8128 domain-containing protein</fullName>
    </recommendedName>
</protein>
<dbReference type="InterPro" id="IPR058441">
    <property type="entry name" value="DUF8128"/>
</dbReference>
<dbReference type="AlphaFoldDB" id="A0A1F6MFA1"/>
<proteinExistence type="predicted"/>